<keyword evidence="1" id="KW-0472">Membrane</keyword>
<protein>
    <submittedName>
        <fullName evidence="2">PilW family protein</fullName>
    </submittedName>
</protein>
<name>A0ABS5DXH6_9BURK</name>
<feature type="transmembrane region" description="Helical" evidence="1">
    <location>
        <begin position="21"/>
        <end position="43"/>
    </location>
</feature>
<reference evidence="2 3" key="1">
    <citation type="submission" date="2021-04" db="EMBL/GenBank/DDBJ databases">
        <title>The genome sequence of type strain Ideonella paludis KCTC 32238.</title>
        <authorList>
            <person name="Liu Y."/>
        </authorList>
    </citation>
    <scope>NUCLEOTIDE SEQUENCE [LARGE SCALE GENOMIC DNA]</scope>
    <source>
        <strain evidence="2 3">KCTC 32238</strain>
    </source>
</reference>
<organism evidence="2 3">
    <name type="scientific">Ideonella paludis</name>
    <dbReference type="NCBI Taxonomy" id="1233411"/>
    <lineage>
        <taxon>Bacteria</taxon>
        <taxon>Pseudomonadati</taxon>
        <taxon>Pseudomonadota</taxon>
        <taxon>Betaproteobacteria</taxon>
        <taxon>Burkholderiales</taxon>
        <taxon>Sphaerotilaceae</taxon>
        <taxon>Ideonella</taxon>
    </lineage>
</organism>
<evidence type="ECO:0000313" key="2">
    <source>
        <dbReference type="EMBL" id="MBQ0935845.1"/>
    </source>
</evidence>
<dbReference type="InterPro" id="IPR012902">
    <property type="entry name" value="N_methyl_site"/>
</dbReference>
<gene>
    <name evidence="2" type="ORF">KAK11_10960</name>
</gene>
<keyword evidence="3" id="KW-1185">Reference proteome</keyword>
<dbReference type="Pfam" id="PF07963">
    <property type="entry name" value="N_methyl"/>
    <property type="match status" value="1"/>
</dbReference>
<evidence type="ECO:0000313" key="3">
    <source>
        <dbReference type="Proteomes" id="UP000672097"/>
    </source>
</evidence>
<proteinExistence type="predicted"/>
<dbReference type="PROSITE" id="PS00409">
    <property type="entry name" value="PROKAR_NTER_METHYL"/>
    <property type="match status" value="1"/>
</dbReference>
<accession>A0ABS5DXH6</accession>
<sequence>MKSFFTLSVPRNARPQRGLTLIELMVAMLLGLLLAGAALSTFLASTQLARSMRGAATVSDGGQSFTSYIAQQIRAAGHVDLMEKDGQWSVLASSDGQLGAPSAGDGSLLSLDSSATYPGLFSIKGCSGTFKNEAKLLDFTCDADNTKSSLSVAYQVLSSPEGWVAPSLTDTFSDSRGFQTDCGGNPTRKDNAAASPAGDVVINRYYLDADNRRLMCRGNGDPTKPVQVAADIEQFQVLYAASQATDNASSAVSQFVPASTIEAMINGWASVVAVQVCVLSVGEPGSLAAGSTSANVFNVDCAGNPASVSDGRIRRAHRTTINLRSSTRSATVMP</sequence>
<dbReference type="NCBIfam" id="TIGR02532">
    <property type="entry name" value="IV_pilin_GFxxxE"/>
    <property type="match status" value="1"/>
</dbReference>
<dbReference type="InterPro" id="IPR032092">
    <property type="entry name" value="PilW"/>
</dbReference>
<dbReference type="EMBL" id="JAGQDG010000004">
    <property type="protein sequence ID" value="MBQ0935845.1"/>
    <property type="molecule type" value="Genomic_DNA"/>
</dbReference>
<dbReference type="Pfam" id="PF16074">
    <property type="entry name" value="PilW"/>
    <property type="match status" value="1"/>
</dbReference>
<dbReference type="InterPro" id="IPR045584">
    <property type="entry name" value="Pilin-like"/>
</dbReference>
<keyword evidence="1" id="KW-1133">Transmembrane helix</keyword>
<evidence type="ECO:0000256" key="1">
    <source>
        <dbReference type="SAM" id="Phobius"/>
    </source>
</evidence>
<keyword evidence="1" id="KW-0812">Transmembrane</keyword>
<dbReference type="Proteomes" id="UP000672097">
    <property type="component" value="Unassembled WGS sequence"/>
</dbReference>
<dbReference type="SUPFAM" id="SSF54523">
    <property type="entry name" value="Pili subunits"/>
    <property type="match status" value="1"/>
</dbReference>
<dbReference type="RefSeq" id="WP_210809159.1">
    <property type="nucleotide sequence ID" value="NZ_JAGQDG010000004.1"/>
</dbReference>
<comment type="caution">
    <text evidence="2">The sequence shown here is derived from an EMBL/GenBank/DDBJ whole genome shotgun (WGS) entry which is preliminary data.</text>
</comment>